<reference evidence="7" key="1">
    <citation type="submission" date="2022-08" db="EMBL/GenBank/DDBJ databases">
        <authorList>
            <consortium name="DOE Joint Genome Institute"/>
            <person name="Min B."/>
            <person name="Riley R."/>
            <person name="Sierra-Patev S."/>
            <person name="Naranjo-Ortiz M."/>
            <person name="Looney B."/>
            <person name="Konkel Z."/>
            <person name="Slot J.C."/>
            <person name="Sakamoto Y."/>
            <person name="Steenwyk J.L."/>
            <person name="Rokas A."/>
            <person name="Carro J."/>
            <person name="Camarero S."/>
            <person name="Ferreira P."/>
            <person name="Molpeceres G."/>
            <person name="Ruiz-Duenas F.J."/>
            <person name="Serrano A."/>
            <person name="Henrissat B."/>
            <person name="Drula E."/>
            <person name="Hughes K.W."/>
            <person name="Mata J.L."/>
            <person name="Ishikawa N.K."/>
            <person name="Vargas-Isla R."/>
            <person name="Ushijima S."/>
            <person name="Smith C.A."/>
            <person name="Ahrendt S."/>
            <person name="Andreopoulos W."/>
            <person name="He G."/>
            <person name="Labutti K."/>
            <person name="Lipzen A."/>
            <person name="Ng V."/>
            <person name="Sandor L."/>
            <person name="Barry K."/>
            <person name="Martinez A.T."/>
            <person name="Xiao Y."/>
            <person name="Gibbons J.G."/>
            <person name="Terashima K."/>
            <person name="Hibbett D.S."/>
            <person name="Grigoriev I.V."/>
        </authorList>
    </citation>
    <scope>NUCLEOTIDE SEQUENCE</scope>
    <source>
        <strain evidence="7">TFB10827</strain>
    </source>
</reference>
<dbReference type="InterPro" id="IPR047021">
    <property type="entry name" value="REXO1/3/4-like"/>
</dbReference>
<evidence type="ECO:0000256" key="4">
    <source>
        <dbReference type="ARBA" id="ARBA00022839"/>
    </source>
</evidence>
<proteinExistence type="predicted"/>
<keyword evidence="2" id="KW-0540">Nuclease</keyword>
<dbReference type="SMART" id="SM00479">
    <property type="entry name" value="EXOIII"/>
    <property type="match status" value="1"/>
</dbReference>
<keyword evidence="1" id="KW-0698">rRNA processing</keyword>
<comment type="caution">
    <text evidence="7">The sequence shown here is derived from an EMBL/GenBank/DDBJ whole genome shotgun (WGS) entry which is preliminary data.</text>
</comment>
<keyword evidence="3" id="KW-0378">Hydrolase</keyword>
<dbReference type="SUPFAM" id="SSF53098">
    <property type="entry name" value="Ribonuclease H-like"/>
    <property type="match status" value="1"/>
</dbReference>
<evidence type="ECO:0000256" key="1">
    <source>
        <dbReference type="ARBA" id="ARBA00022552"/>
    </source>
</evidence>
<evidence type="ECO:0000256" key="2">
    <source>
        <dbReference type="ARBA" id="ARBA00022722"/>
    </source>
</evidence>
<evidence type="ECO:0000259" key="6">
    <source>
        <dbReference type="SMART" id="SM00479"/>
    </source>
</evidence>
<dbReference type="PANTHER" id="PTHR12801:SF45">
    <property type="entry name" value="RNA EXONUCLEASE 4"/>
    <property type="match status" value="1"/>
</dbReference>
<sequence>MYVFLSMRTYDLNSLCGRSCHSLHPIAGLSNSSASVSSPRRFPPHLYVSVAVIHIYTGSTGPQGVTLIPMVARVSVVDYQGSILLDTFVRPTHHVHSLRFLETNIQLSDVANAPVFDEVRNRVASLIQGKIIVGHSLWMFLSRLKNMGLSHSTLETRDLALFRPLRRKLHSSRIVDLPTLVYIYMGRKIGLGTEDSLENARACIDLFRCCEVQFEDVIHVGAWPCDLPPTSYSQYFT</sequence>
<organism evidence="7 8">
    <name type="scientific">Lentinula boryana</name>
    <dbReference type="NCBI Taxonomy" id="40481"/>
    <lineage>
        <taxon>Eukaryota</taxon>
        <taxon>Fungi</taxon>
        <taxon>Dikarya</taxon>
        <taxon>Basidiomycota</taxon>
        <taxon>Agaricomycotina</taxon>
        <taxon>Agaricomycetes</taxon>
        <taxon>Agaricomycetidae</taxon>
        <taxon>Agaricales</taxon>
        <taxon>Marasmiineae</taxon>
        <taxon>Omphalotaceae</taxon>
        <taxon>Lentinula</taxon>
    </lineage>
</organism>
<dbReference type="Gene3D" id="3.30.420.10">
    <property type="entry name" value="Ribonuclease H-like superfamily/Ribonuclease H"/>
    <property type="match status" value="1"/>
</dbReference>
<dbReference type="EMBL" id="MU791146">
    <property type="protein sequence ID" value="KAJ3991142.1"/>
    <property type="molecule type" value="Genomic_DNA"/>
</dbReference>
<evidence type="ECO:0000313" key="8">
    <source>
        <dbReference type="Proteomes" id="UP001163828"/>
    </source>
</evidence>
<dbReference type="Proteomes" id="UP001163828">
    <property type="component" value="Unassembled WGS sequence"/>
</dbReference>
<protein>
    <recommendedName>
        <fullName evidence="6">Exonuclease domain-containing protein</fullName>
    </recommendedName>
</protein>
<accession>A0ABQ8PXX4</accession>
<evidence type="ECO:0000313" key="7">
    <source>
        <dbReference type="EMBL" id="KAJ3991142.1"/>
    </source>
</evidence>
<gene>
    <name evidence="7" type="ORF">F5050DRAFT_1795021</name>
</gene>
<evidence type="ECO:0000256" key="5">
    <source>
        <dbReference type="ARBA" id="ARBA00025599"/>
    </source>
</evidence>
<feature type="domain" description="Exonuclease" evidence="6">
    <location>
        <begin position="51"/>
        <end position="216"/>
    </location>
</feature>
<evidence type="ECO:0000256" key="3">
    <source>
        <dbReference type="ARBA" id="ARBA00022801"/>
    </source>
</evidence>
<keyword evidence="4" id="KW-0269">Exonuclease</keyword>
<dbReference type="InterPro" id="IPR012337">
    <property type="entry name" value="RNaseH-like_sf"/>
</dbReference>
<name>A0ABQ8PXX4_9AGAR</name>
<dbReference type="PANTHER" id="PTHR12801">
    <property type="entry name" value="RNA EXONUCLEASE REXO1 / RECO3 FAMILY MEMBER-RELATED"/>
    <property type="match status" value="1"/>
</dbReference>
<keyword evidence="8" id="KW-1185">Reference proteome</keyword>
<dbReference type="InterPro" id="IPR036397">
    <property type="entry name" value="RNaseH_sf"/>
</dbReference>
<comment type="function">
    <text evidence="5">Exoribonuclease involved in ribosome biosynthesis. Involved in the processing of ITS1, the internal transcribed spacer localized between the 18S and 5.8S rRNAs.</text>
</comment>
<dbReference type="InterPro" id="IPR013520">
    <property type="entry name" value="Ribonucl_H"/>
</dbReference>